<keyword evidence="3" id="KW-1185">Reference proteome</keyword>
<accession>A0A4Q4PYA9</accession>
<dbReference type="PROSITE" id="PS50181">
    <property type="entry name" value="FBOX"/>
    <property type="match status" value="1"/>
</dbReference>
<dbReference type="Proteomes" id="UP000293823">
    <property type="component" value="Unassembled WGS sequence"/>
</dbReference>
<name>A0A4Q4PYA9_9PLEO</name>
<sequence length="592" mass="68889">MDQIPQELIEKITSYVPTEDLKNLLTLTAKFRCSAERYSGAFTEYTLNKRNADKFVKIFSGHRLLYLREVIFRPNLPPLVWTPPADEEDEEIECRESADEIREKNEHFTCQVQIIYKTLRTVEENAGHHSPGRYRLLVHGPTRLLHDNSITCPHRQYSSWRVQLLNTEMPLVYSVRSLEIYNICKEDTDICHDSHDYPPDYSSWEGHELKLDLGVMVKLASRLPNLEYMGCKTGGFEWHPPFCHQGGDEEPNRHFQHDWDGPRRDARHDFASAVTRHEAQLPASLRRANLDFVHPLYRTLDTVQDRMLPDLVRPALYDPFSSSLRLLTNNVRQLRIRAIIDESLFHIDDSSQPAWPNLEILEVMFHPSRPDGSWYFHGPRGQGRDAVGYAITAASYPPFEANDLDAEMEGRLHDQSVLVDLPNGHSNEFRITPDEQRLRPLLEGFARAAVQMPSLKRAIIWSPLLWDPTEGYDDGIERKNLTWGIQYSDEDIGVNMAKHDPTSQREQGYTATRALAWMVGDWHPDAQLHSLFQQIGREKHGEDLVEHWEQKYLYGYDFSRWMFINTFWSHSHGHWIYDDGYDDPGRVPTSLF</sequence>
<dbReference type="InterPro" id="IPR001810">
    <property type="entry name" value="F-box_dom"/>
</dbReference>
<evidence type="ECO:0000313" key="3">
    <source>
        <dbReference type="Proteomes" id="UP000293823"/>
    </source>
</evidence>
<evidence type="ECO:0000259" key="1">
    <source>
        <dbReference type="PROSITE" id="PS50181"/>
    </source>
</evidence>
<comment type="caution">
    <text evidence="2">The sequence shown here is derived from an EMBL/GenBank/DDBJ whole genome shotgun (WGS) entry which is preliminary data.</text>
</comment>
<proteinExistence type="predicted"/>
<dbReference type="OrthoDB" id="5985073at2759"/>
<organism evidence="2 3">
    <name type="scientific">Alternaria arborescens</name>
    <dbReference type="NCBI Taxonomy" id="156630"/>
    <lineage>
        <taxon>Eukaryota</taxon>
        <taxon>Fungi</taxon>
        <taxon>Dikarya</taxon>
        <taxon>Ascomycota</taxon>
        <taxon>Pezizomycotina</taxon>
        <taxon>Dothideomycetes</taxon>
        <taxon>Pleosporomycetidae</taxon>
        <taxon>Pleosporales</taxon>
        <taxon>Pleosporineae</taxon>
        <taxon>Pleosporaceae</taxon>
        <taxon>Alternaria</taxon>
        <taxon>Alternaria sect. Alternaria</taxon>
    </lineage>
</organism>
<feature type="domain" description="F-box" evidence="1">
    <location>
        <begin position="1"/>
        <end position="45"/>
    </location>
</feature>
<dbReference type="EMBL" id="PEJP01000088">
    <property type="protein sequence ID" value="RYO28254.1"/>
    <property type="molecule type" value="Genomic_DNA"/>
</dbReference>
<protein>
    <recommendedName>
        <fullName evidence="1">F-box domain-containing protein</fullName>
    </recommendedName>
</protein>
<dbReference type="AlphaFoldDB" id="A0A4Q4PYA9"/>
<reference evidence="3" key="1">
    <citation type="journal article" date="2019" name="bioRxiv">
        <title>Genomics, evolutionary history and diagnostics of the Alternaria alternata species group including apple and Asian pear pathotypes.</title>
        <authorList>
            <person name="Armitage A.D."/>
            <person name="Cockerton H.M."/>
            <person name="Sreenivasaprasad S."/>
            <person name="Woodhall J.W."/>
            <person name="Lane C.R."/>
            <person name="Harrison R.J."/>
            <person name="Clarkson J.P."/>
        </authorList>
    </citation>
    <scope>NUCLEOTIDE SEQUENCE [LARGE SCALE GENOMIC DNA]</scope>
    <source>
        <strain evidence="3">RGR 97.0016</strain>
    </source>
</reference>
<gene>
    <name evidence="2" type="ORF">AA0113_g12202</name>
</gene>
<evidence type="ECO:0000313" key="2">
    <source>
        <dbReference type="EMBL" id="RYO28254.1"/>
    </source>
</evidence>